<reference evidence="1 2" key="1">
    <citation type="submission" date="2020-04" db="EMBL/GenBank/DDBJ databases">
        <title>Perkinsus olseni comparative genomics.</title>
        <authorList>
            <person name="Bogema D.R."/>
        </authorList>
    </citation>
    <scope>NUCLEOTIDE SEQUENCE [LARGE SCALE GENOMIC DNA]</scope>
    <source>
        <strain evidence="1">ATCC PRA-205</strain>
    </source>
</reference>
<evidence type="ECO:0000313" key="1">
    <source>
        <dbReference type="EMBL" id="KAF4682959.1"/>
    </source>
</evidence>
<protein>
    <submittedName>
        <fullName evidence="1">Uncharacterized protein</fullName>
    </submittedName>
</protein>
<proteinExistence type="predicted"/>
<dbReference type="AlphaFoldDB" id="A0A7J6NGJ5"/>
<name>A0A7J6NGJ5_PEROL</name>
<evidence type="ECO:0000313" key="2">
    <source>
        <dbReference type="Proteomes" id="UP000574390"/>
    </source>
</evidence>
<comment type="caution">
    <text evidence="1">The sequence shown here is derived from an EMBL/GenBank/DDBJ whole genome shotgun (WGS) entry which is preliminary data.</text>
</comment>
<dbReference type="EMBL" id="JABANM010037399">
    <property type="protein sequence ID" value="KAF4682959.1"/>
    <property type="molecule type" value="Genomic_DNA"/>
</dbReference>
<organism evidence="1 2">
    <name type="scientific">Perkinsus olseni</name>
    <name type="common">Perkinsus atlanticus</name>
    <dbReference type="NCBI Taxonomy" id="32597"/>
    <lineage>
        <taxon>Eukaryota</taxon>
        <taxon>Sar</taxon>
        <taxon>Alveolata</taxon>
        <taxon>Perkinsozoa</taxon>
        <taxon>Perkinsea</taxon>
        <taxon>Perkinsida</taxon>
        <taxon>Perkinsidae</taxon>
        <taxon>Perkinsus</taxon>
    </lineage>
</organism>
<gene>
    <name evidence="1" type="ORF">FOZ62_012118</name>
</gene>
<dbReference type="Proteomes" id="UP000574390">
    <property type="component" value="Unassembled WGS sequence"/>
</dbReference>
<accession>A0A7J6NGJ5</accession>
<sequence>MIMHCIIIWCTHRECWDLPQVAGKVEEVVQSLRISSVAVPTVWPTQQRHAYSIGGTVGVKCKLVQGVVIAKQLDGRLRPLEDILKELAK</sequence>